<dbReference type="STRING" id="980561.A1359_04905"/>
<evidence type="ECO:0000313" key="3">
    <source>
        <dbReference type="EMBL" id="OAI18431.1"/>
    </source>
</evidence>
<comment type="caution">
    <text evidence="3">The sequence shown here is derived from an EMBL/GenBank/DDBJ whole genome shotgun (WGS) entry which is preliminary data.</text>
</comment>
<keyword evidence="4" id="KW-1185">Reference proteome</keyword>
<dbReference type="Proteomes" id="UP000078476">
    <property type="component" value="Unassembled WGS sequence"/>
</dbReference>
<dbReference type="InterPro" id="IPR036513">
    <property type="entry name" value="STAS_dom_sf"/>
</dbReference>
<protein>
    <recommendedName>
        <fullName evidence="2">MlaB-like STAS domain-containing protein</fullName>
    </recommendedName>
</protein>
<accession>A0A177NKM0</accession>
<dbReference type="EMBL" id="LUUI01000078">
    <property type="protein sequence ID" value="OAI18431.1"/>
    <property type="molecule type" value="Genomic_DNA"/>
</dbReference>
<dbReference type="OrthoDB" id="5573526at2"/>
<dbReference type="Pfam" id="PF13466">
    <property type="entry name" value="STAS_2"/>
    <property type="match status" value="1"/>
</dbReference>
<evidence type="ECO:0000313" key="4">
    <source>
        <dbReference type="Proteomes" id="UP000078476"/>
    </source>
</evidence>
<feature type="domain" description="MlaB-like STAS" evidence="2">
    <location>
        <begin position="91"/>
        <end position="167"/>
    </location>
</feature>
<dbReference type="InterPro" id="IPR052746">
    <property type="entry name" value="MlaB_ABC_Transporter"/>
</dbReference>
<dbReference type="RefSeq" id="WP_066979237.1">
    <property type="nucleotide sequence ID" value="NZ_LUUI01000078.1"/>
</dbReference>
<proteinExistence type="predicted"/>
<gene>
    <name evidence="3" type="ORF">A1359_04905</name>
</gene>
<name>A0A177NKM0_9GAMM</name>
<evidence type="ECO:0000256" key="1">
    <source>
        <dbReference type="SAM" id="MobiDB-lite"/>
    </source>
</evidence>
<dbReference type="AlphaFoldDB" id="A0A177NKM0"/>
<reference evidence="3 4" key="1">
    <citation type="submission" date="2016-03" db="EMBL/GenBank/DDBJ databases">
        <authorList>
            <person name="Ploux O."/>
        </authorList>
    </citation>
    <scope>NUCLEOTIDE SEQUENCE [LARGE SCALE GENOMIC DNA]</scope>
    <source>
        <strain evidence="3 4">R-45370</strain>
    </source>
</reference>
<evidence type="ECO:0000259" key="2">
    <source>
        <dbReference type="Pfam" id="PF13466"/>
    </source>
</evidence>
<feature type="region of interest" description="Disordered" evidence="1">
    <location>
        <begin position="46"/>
        <end position="65"/>
    </location>
</feature>
<dbReference type="Gene3D" id="3.30.750.24">
    <property type="entry name" value="STAS domain"/>
    <property type="match status" value="1"/>
</dbReference>
<dbReference type="SUPFAM" id="SSF52091">
    <property type="entry name" value="SpoIIaa-like"/>
    <property type="match status" value="1"/>
</dbReference>
<sequence>MSKKDENSMIGYDPLAWLHETEVEKQTFEQQVNTADAWVELDDEPDIETGENGWVETENSDSDGWVLNTEPSAEIGGENKPATAQTQSIVLNSVQNIQIVSQLHAQLLMALASGNKIDIDASAVTQIDTATLQLLVVLKQTAASQKIEVSIDFPSESFIKSAKLLGLSEVLNVEQHTCGLF</sequence>
<dbReference type="PANTHER" id="PTHR35849">
    <property type="entry name" value="BLR2341 PROTEIN"/>
    <property type="match status" value="1"/>
</dbReference>
<dbReference type="PANTHER" id="PTHR35849:SF2">
    <property type="entry name" value="BLR2341 PROTEIN"/>
    <property type="match status" value="1"/>
</dbReference>
<organism evidence="3 4">
    <name type="scientific">Methylomonas lenta</name>
    <dbReference type="NCBI Taxonomy" id="980561"/>
    <lineage>
        <taxon>Bacteria</taxon>
        <taxon>Pseudomonadati</taxon>
        <taxon>Pseudomonadota</taxon>
        <taxon>Gammaproteobacteria</taxon>
        <taxon>Methylococcales</taxon>
        <taxon>Methylococcaceae</taxon>
        <taxon>Methylomonas</taxon>
    </lineage>
</organism>
<dbReference type="InterPro" id="IPR058548">
    <property type="entry name" value="MlaB-like_STAS"/>
</dbReference>